<keyword evidence="1" id="KW-1133">Transmembrane helix</keyword>
<reference evidence="2 3" key="1">
    <citation type="submission" date="2020-08" db="EMBL/GenBank/DDBJ databases">
        <title>Genomic Encyclopedia of Type Strains, Phase IV (KMG-IV): sequencing the most valuable type-strain genomes for metagenomic binning, comparative biology and taxonomic classification.</title>
        <authorList>
            <person name="Goeker M."/>
        </authorList>
    </citation>
    <scope>NUCLEOTIDE SEQUENCE [LARGE SCALE GENOMIC DNA]</scope>
    <source>
        <strain evidence="2 3">DSM 27163</strain>
    </source>
</reference>
<dbReference type="EMBL" id="JACIJH010000002">
    <property type="protein sequence ID" value="MBB5705976.1"/>
    <property type="molecule type" value="Genomic_DNA"/>
</dbReference>
<evidence type="ECO:0000256" key="1">
    <source>
        <dbReference type="SAM" id="Phobius"/>
    </source>
</evidence>
<evidence type="ECO:0000313" key="2">
    <source>
        <dbReference type="EMBL" id="MBB5705976.1"/>
    </source>
</evidence>
<proteinExistence type="predicted"/>
<sequence length="297" mass="32945">MASLFSGKILRRRARATQTERVRERRHEGFLRYAGFRWAKISGGLCLLVIVSYALIDVQPRPNGGSWYGYTLGTVGALLILWLTALGYRKRRMTRDYWSLKAWTSAHVYLGLSLIVIGTWHTGFQLGWNVHTLAWALMMLVILSGLYGVIVYATLPAALSNNRDQMTQMQMLEAIRAFDRQLHAAAQPLGAADTAPVLAALEEDPFAGGIRARLTGRYPRCATAAAQRALAAATGGEAEARAKVVALLTQKQAALARLRAHLRLRALLEVWLYVHVPLTFALIAALSAHVISVFFYW</sequence>
<feature type="transmembrane region" description="Helical" evidence="1">
    <location>
        <begin position="67"/>
        <end position="88"/>
    </location>
</feature>
<dbReference type="RefSeq" id="WP_246427080.1">
    <property type="nucleotide sequence ID" value="NZ_JACIJH010000002.1"/>
</dbReference>
<gene>
    <name evidence="2" type="ORF">FHR21_001309</name>
</gene>
<feature type="transmembrane region" description="Helical" evidence="1">
    <location>
        <begin position="35"/>
        <end position="55"/>
    </location>
</feature>
<keyword evidence="1" id="KW-0812">Transmembrane</keyword>
<dbReference type="Proteomes" id="UP000537161">
    <property type="component" value="Unassembled WGS sequence"/>
</dbReference>
<comment type="caution">
    <text evidence="2">The sequence shown here is derived from an EMBL/GenBank/DDBJ whole genome shotgun (WGS) entry which is preliminary data.</text>
</comment>
<keyword evidence="3" id="KW-1185">Reference proteome</keyword>
<evidence type="ECO:0000313" key="3">
    <source>
        <dbReference type="Proteomes" id="UP000537161"/>
    </source>
</evidence>
<accession>A0A7W9ERK7</accession>
<keyword evidence="1" id="KW-0472">Membrane</keyword>
<feature type="transmembrane region" description="Helical" evidence="1">
    <location>
        <begin position="270"/>
        <end position="296"/>
    </location>
</feature>
<protein>
    <recommendedName>
        <fullName evidence="4">Ferric reductase like transmembrane component</fullName>
    </recommendedName>
</protein>
<name>A0A7W9ERK7_9SPHN</name>
<dbReference type="AlphaFoldDB" id="A0A7W9ERK7"/>
<feature type="transmembrane region" description="Helical" evidence="1">
    <location>
        <begin position="133"/>
        <end position="159"/>
    </location>
</feature>
<feature type="transmembrane region" description="Helical" evidence="1">
    <location>
        <begin position="100"/>
        <end position="121"/>
    </location>
</feature>
<evidence type="ECO:0008006" key="4">
    <source>
        <dbReference type="Google" id="ProtNLM"/>
    </source>
</evidence>
<organism evidence="2 3">
    <name type="scientific">Sphingopyxis panaciterrulae</name>
    <dbReference type="NCBI Taxonomy" id="462372"/>
    <lineage>
        <taxon>Bacteria</taxon>
        <taxon>Pseudomonadati</taxon>
        <taxon>Pseudomonadota</taxon>
        <taxon>Alphaproteobacteria</taxon>
        <taxon>Sphingomonadales</taxon>
        <taxon>Sphingomonadaceae</taxon>
        <taxon>Sphingopyxis</taxon>
    </lineage>
</organism>